<feature type="region of interest" description="Disordered" evidence="1">
    <location>
        <begin position="237"/>
        <end position="261"/>
    </location>
</feature>
<evidence type="ECO:0000256" key="1">
    <source>
        <dbReference type="SAM" id="MobiDB-lite"/>
    </source>
</evidence>
<organism evidence="2 3">
    <name type="scientific">Nocardioides taihuensis</name>
    <dbReference type="NCBI Taxonomy" id="1835606"/>
    <lineage>
        <taxon>Bacteria</taxon>
        <taxon>Bacillati</taxon>
        <taxon>Actinomycetota</taxon>
        <taxon>Actinomycetes</taxon>
        <taxon>Propionibacteriales</taxon>
        <taxon>Nocardioidaceae</taxon>
        <taxon>Nocardioides</taxon>
    </lineage>
</organism>
<dbReference type="EMBL" id="JBHSKD010000009">
    <property type="protein sequence ID" value="MFC5177098.1"/>
    <property type="molecule type" value="Genomic_DNA"/>
</dbReference>
<comment type="caution">
    <text evidence="2">The sequence shown here is derived from an EMBL/GenBank/DDBJ whole genome shotgun (WGS) entry which is preliminary data.</text>
</comment>
<proteinExistence type="predicted"/>
<evidence type="ECO:0000313" key="3">
    <source>
        <dbReference type="Proteomes" id="UP001596087"/>
    </source>
</evidence>
<evidence type="ECO:0000313" key="2">
    <source>
        <dbReference type="EMBL" id="MFC5177098.1"/>
    </source>
</evidence>
<sequence>MTGSTELERLPEERGPDPAAATLVAVLDLGLGVAASALSTGEAVGRRVGSALAPVARPVAGLALRPPLLHPRYQPATLLARATHRGDLRRTAIGREVSRLLDALVPVVADAMLRRIDLTAAVGRYVDIDALVAGVDLDSIVQRLDLNRIVREQVDLDGLVATVDVEAVINRVDLVGLTESIIDEIDLPEIIRESTGSVASETVRGVRMQGVSADDALDRALERFRLRRRAYRAADLTPDDLRGATHDGAPGDPSATREEQP</sequence>
<protein>
    <recommendedName>
        <fullName evidence="4">Asp23/Gls24 family envelope stress response protein</fullName>
    </recommendedName>
</protein>
<dbReference type="Proteomes" id="UP001596087">
    <property type="component" value="Unassembled WGS sequence"/>
</dbReference>
<keyword evidence="3" id="KW-1185">Reference proteome</keyword>
<gene>
    <name evidence="2" type="ORF">ACFPGP_10470</name>
</gene>
<accession>A0ABW0BJB5</accession>
<reference evidence="3" key="1">
    <citation type="journal article" date="2019" name="Int. J. Syst. Evol. Microbiol.">
        <title>The Global Catalogue of Microorganisms (GCM) 10K type strain sequencing project: providing services to taxonomists for standard genome sequencing and annotation.</title>
        <authorList>
            <consortium name="The Broad Institute Genomics Platform"/>
            <consortium name="The Broad Institute Genome Sequencing Center for Infectious Disease"/>
            <person name="Wu L."/>
            <person name="Ma J."/>
        </authorList>
    </citation>
    <scope>NUCLEOTIDE SEQUENCE [LARGE SCALE GENOMIC DNA]</scope>
    <source>
        <strain evidence="3">DFY41</strain>
    </source>
</reference>
<name>A0ABW0BJB5_9ACTN</name>
<dbReference type="RefSeq" id="WP_378589851.1">
    <property type="nucleotide sequence ID" value="NZ_JBHSKD010000009.1"/>
</dbReference>
<evidence type="ECO:0008006" key="4">
    <source>
        <dbReference type="Google" id="ProtNLM"/>
    </source>
</evidence>